<protein>
    <submittedName>
        <fullName evidence="2">Uncharacterized protein</fullName>
    </submittedName>
</protein>
<reference evidence="2" key="1">
    <citation type="submission" date="2020-03" db="EMBL/GenBank/DDBJ databases">
        <title>Draft Genome Sequence of Cylindrodendrum hubeiense.</title>
        <authorList>
            <person name="Buettner E."/>
            <person name="Kellner H."/>
        </authorList>
    </citation>
    <scope>NUCLEOTIDE SEQUENCE</scope>
    <source>
        <strain evidence="2">IHI 201604</strain>
    </source>
</reference>
<feature type="compositionally biased region" description="Polar residues" evidence="1">
    <location>
        <begin position="86"/>
        <end position="97"/>
    </location>
</feature>
<evidence type="ECO:0000313" key="3">
    <source>
        <dbReference type="Proteomes" id="UP000722485"/>
    </source>
</evidence>
<feature type="region of interest" description="Disordered" evidence="1">
    <location>
        <begin position="86"/>
        <end position="117"/>
    </location>
</feature>
<evidence type="ECO:0000256" key="1">
    <source>
        <dbReference type="SAM" id="MobiDB-lite"/>
    </source>
</evidence>
<dbReference type="OrthoDB" id="5331891at2759"/>
<keyword evidence="3" id="KW-1185">Reference proteome</keyword>
<dbReference type="PANTHER" id="PTHR35186">
    <property type="entry name" value="ANK_REP_REGION DOMAIN-CONTAINING PROTEIN"/>
    <property type="match status" value="1"/>
</dbReference>
<sequence>MPTAYRQRKQDASFLLSGIKESWACHQKAHANVSHEAKLLLVVSDVPTSTPGSAGCLDITIYRGTTCAGPLSTGLCVLPKPRGSSTGILSPNSSSENDNLDDQERKRQRVNKKGENTKPVDHICANHLAPVDAAKPKIGSFNLAEAEDVCSRLCSPTAFRSHKATMGCHLDFRSRTFDFSHGHAIPLPAGFGKPLQGTIMSLQDIFNQELDETLGDSQRFWLASLIVKSALRHYDTGWWPESWTPEQLNFYDLDTGDLTDSLQTLHLSSRLPISPVSRDGDTVMALTEDTTARRSKGKEKLTATHVIARDMMDVGIRNLTLWGVGVTLLQIGLWRAIPWTDHVEVRQSVASLASFSRRYHDLTDKLINCDFGKGSKLQKWELQNEVYRSVVCELDETLEEFKKAGIWHL</sequence>
<dbReference type="Proteomes" id="UP000722485">
    <property type="component" value="Unassembled WGS sequence"/>
</dbReference>
<dbReference type="AlphaFoldDB" id="A0A9P5HE66"/>
<dbReference type="EMBL" id="JAANBB010000073">
    <property type="protein sequence ID" value="KAF7551692.1"/>
    <property type="molecule type" value="Genomic_DNA"/>
</dbReference>
<evidence type="ECO:0000313" key="2">
    <source>
        <dbReference type="EMBL" id="KAF7551692.1"/>
    </source>
</evidence>
<gene>
    <name evidence="2" type="ORF">G7Z17_g4824</name>
</gene>
<proteinExistence type="predicted"/>
<organism evidence="2 3">
    <name type="scientific">Cylindrodendrum hubeiense</name>
    <dbReference type="NCBI Taxonomy" id="595255"/>
    <lineage>
        <taxon>Eukaryota</taxon>
        <taxon>Fungi</taxon>
        <taxon>Dikarya</taxon>
        <taxon>Ascomycota</taxon>
        <taxon>Pezizomycotina</taxon>
        <taxon>Sordariomycetes</taxon>
        <taxon>Hypocreomycetidae</taxon>
        <taxon>Hypocreales</taxon>
        <taxon>Nectriaceae</taxon>
        <taxon>Cylindrodendrum</taxon>
    </lineage>
</organism>
<accession>A0A9P5HE66</accession>
<name>A0A9P5HE66_9HYPO</name>
<dbReference type="PANTHER" id="PTHR35186:SF4">
    <property type="entry name" value="PRION-INHIBITION AND PROPAGATION HELO DOMAIN-CONTAINING PROTEIN"/>
    <property type="match status" value="1"/>
</dbReference>
<comment type="caution">
    <text evidence="2">The sequence shown here is derived from an EMBL/GenBank/DDBJ whole genome shotgun (WGS) entry which is preliminary data.</text>
</comment>